<proteinExistence type="predicted"/>
<keyword evidence="4" id="KW-1185">Reference proteome</keyword>
<dbReference type="HOGENOM" id="CLU_033017_0_0_1"/>
<dbReference type="KEGG" id="dgr:6565663"/>
<reference evidence="3 4" key="1">
    <citation type="journal article" date="2007" name="Nature">
        <title>Evolution of genes and genomes on the Drosophila phylogeny.</title>
        <authorList>
            <consortium name="Drosophila 12 Genomes Consortium"/>
            <person name="Clark A.G."/>
            <person name="Eisen M.B."/>
            <person name="Smith D.R."/>
            <person name="Bergman C.M."/>
            <person name="Oliver B."/>
            <person name="Markow T.A."/>
            <person name="Kaufman T.C."/>
            <person name="Kellis M."/>
            <person name="Gelbart W."/>
            <person name="Iyer V.N."/>
            <person name="Pollard D.A."/>
            <person name="Sackton T.B."/>
            <person name="Larracuente A.M."/>
            <person name="Singh N.D."/>
            <person name="Abad J.P."/>
            <person name="Abt D.N."/>
            <person name="Adryan B."/>
            <person name="Aguade M."/>
            <person name="Akashi H."/>
            <person name="Anderson W.W."/>
            <person name="Aquadro C.F."/>
            <person name="Ardell D.H."/>
            <person name="Arguello R."/>
            <person name="Artieri C.G."/>
            <person name="Barbash D.A."/>
            <person name="Barker D."/>
            <person name="Barsanti P."/>
            <person name="Batterham P."/>
            <person name="Batzoglou S."/>
            <person name="Begun D."/>
            <person name="Bhutkar A."/>
            <person name="Blanco E."/>
            <person name="Bosak S.A."/>
            <person name="Bradley R.K."/>
            <person name="Brand A.D."/>
            <person name="Brent M.R."/>
            <person name="Brooks A.N."/>
            <person name="Brown R.H."/>
            <person name="Butlin R.K."/>
            <person name="Caggese C."/>
            <person name="Calvi B.R."/>
            <person name="Bernardo de Carvalho A."/>
            <person name="Caspi A."/>
            <person name="Castrezana S."/>
            <person name="Celniker S.E."/>
            <person name="Chang J.L."/>
            <person name="Chapple C."/>
            <person name="Chatterji S."/>
            <person name="Chinwalla A."/>
            <person name="Civetta A."/>
            <person name="Clifton S.W."/>
            <person name="Comeron J.M."/>
            <person name="Costello J.C."/>
            <person name="Coyne J.A."/>
            <person name="Daub J."/>
            <person name="David R.G."/>
            <person name="Delcher A.L."/>
            <person name="Delehaunty K."/>
            <person name="Do C.B."/>
            <person name="Ebling H."/>
            <person name="Edwards K."/>
            <person name="Eickbush T."/>
            <person name="Evans J.D."/>
            <person name="Filipski A."/>
            <person name="Findeiss S."/>
            <person name="Freyhult E."/>
            <person name="Fulton L."/>
            <person name="Fulton R."/>
            <person name="Garcia A.C."/>
            <person name="Gardiner A."/>
            <person name="Garfield D.A."/>
            <person name="Garvin B.E."/>
            <person name="Gibson G."/>
            <person name="Gilbert D."/>
            <person name="Gnerre S."/>
            <person name="Godfrey J."/>
            <person name="Good R."/>
            <person name="Gotea V."/>
            <person name="Gravely B."/>
            <person name="Greenberg A.J."/>
            <person name="Griffiths-Jones S."/>
            <person name="Gross S."/>
            <person name="Guigo R."/>
            <person name="Gustafson E.A."/>
            <person name="Haerty W."/>
            <person name="Hahn M.W."/>
            <person name="Halligan D.L."/>
            <person name="Halpern A.L."/>
            <person name="Halter G.M."/>
            <person name="Han M.V."/>
            <person name="Heger A."/>
            <person name="Hillier L."/>
            <person name="Hinrichs A.S."/>
            <person name="Holmes I."/>
            <person name="Hoskins R.A."/>
            <person name="Hubisz M.J."/>
            <person name="Hultmark D."/>
            <person name="Huntley M.A."/>
            <person name="Jaffe D.B."/>
            <person name="Jagadeeshan S."/>
            <person name="Jeck W.R."/>
            <person name="Johnson J."/>
            <person name="Jones C.D."/>
            <person name="Jordan W.C."/>
            <person name="Karpen G.H."/>
            <person name="Kataoka E."/>
            <person name="Keightley P.D."/>
            <person name="Kheradpour P."/>
            <person name="Kirkness E.F."/>
            <person name="Koerich L.B."/>
            <person name="Kristiansen K."/>
            <person name="Kudrna D."/>
            <person name="Kulathinal R.J."/>
            <person name="Kumar S."/>
            <person name="Kwok R."/>
            <person name="Lander E."/>
            <person name="Langley C.H."/>
            <person name="Lapoint R."/>
            <person name="Lazzaro B.P."/>
            <person name="Lee S.J."/>
            <person name="Levesque L."/>
            <person name="Li R."/>
            <person name="Lin C.F."/>
            <person name="Lin M.F."/>
            <person name="Lindblad-Toh K."/>
            <person name="Llopart A."/>
            <person name="Long M."/>
            <person name="Low L."/>
            <person name="Lozovsky E."/>
            <person name="Lu J."/>
            <person name="Luo M."/>
            <person name="Machado C.A."/>
            <person name="Makalowski W."/>
            <person name="Marzo M."/>
            <person name="Matsuda M."/>
            <person name="Matzkin L."/>
            <person name="McAllister B."/>
            <person name="McBride C.S."/>
            <person name="McKernan B."/>
            <person name="McKernan K."/>
            <person name="Mendez-Lago M."/>
            <person name="Minx P."/>
            <person name="Mollenhauer M.U."/>
            <person name="Montooth K."/>
            <person name="Mount S.M."/>
            <person name="Mu X."/>
            <person name="Myers E."/>
            <person name="Negre B."/>
            <person name="Newfeld S."/>
            <person name="Nielsen R."/>
            <person name="Noor M.A."/>
            <person name="O'Grady P."/>
            <person name="Pachter L."/>
            <person name="Papaceit M."/>
            <person name="Parisi M.J."/>
            <person name="Parisi M."/>
            <person name="Parts L."/>
            <person name="Pedersen J.S."/>
            <person name="Pesole G."/>
            <person name="Phillippy A.M."/>
            <person name="Ponting C.P."/>
            <person name="Pop M."/>
            <person name="Porcelli D."/>
            <person name="Powell J.R."/>
            <person name="Prohaska S."/>
            <person name="Pruitt K."/>
            <person name="Puig M."/>
            <person name="Quesneville H."/>
            <person name="Ram K.R."/>
            <person name="Rand D."/>
            <person name="Rasmussen M.D."/>
            <person name="Reed L.K."/>
            <person name="Reenan R."/>
            <person name="Reily A."/>
            <person name="Remington K.A."/>
            <person name="Rieger T.T."/>
            <person name="Ritchie M.G."/>
            <person name="Robin C."/>
            <person name="Rogers Y.H."/>
            <person name="Rohde C."/>
            <person name="Rozas J."/>
            <person name="Rubenfield M.J."/>
            <person name="Ruiz A."/>
            <person name="Russo S."/>
            <person name="Salzberg S.L."/>
            <person name="Sanchez-Gracia A."/>
            <person name="Saranga D.J."/>
            <person name="Sato H."/>
            <person name="Schaeffer S.W."/>
            <person name="Schatz M.C."/>
            <person name="Schlenke T."/>
            <person name="Schwartz R."/>
            <person name="Segarra C."/>
            <person name="Singh R.S."/>
            <person name="Sirot L."/>
            <person name="Sirota M."/>
            <person name="Sisneros N.B."/>
            <person name="Smith C.D."/>
            <person name="Smith T.F."/>
            <person name="Spieth J."/>
            <person name="Stage D.E."/>
            <person name="Stark A."/>
            <person name="Stephan W."/>
            <person name="Strausberg R.L."/>
            <person name="Strempel S."/>
            <person name="Sturgill D."/>
            <person name="Sutton G."/>
            <person name="Sutton G.G."/>
            <person name="Tao W."/>
            <person name="Teichmann S."/>
            <person name="Tobari Y.N."/>
            <person name="Tomimura Y."/>
            <person name="Tsolas J.M."/>
            <person name="Valente V.L."/>
            <person name="Venter E."/>
            <person name="Venter J.C."/>
            <person name="Vicario S."/>
            <person name="Vieira F.G."/>
            <person name="Vilella A.J."/>
            <person name="Villasante A."/>
            <person name="Walenz B."/>
            <person name="Wang J."/>
            <person name="Wasserman M."/>
            <person name="Watts T."/>
            <person name="Wilson D."/>
            <person name="Wilson R.K."/>
            <person name="Wing R.A."/>
            <person name="Wolfner M.F."/>
            <person name="Wong A."/>
            <person name="Wong G.K."/>
            <person name="Wu C.I."/>
            <person name="Wu G."/>
            <person name="Yamamoto D."/>
            <person name="Yang H.P."/>
            <person name="Yang S.P."/>
            <person name="Yorke J.A."/>
            <person name="Yoshida K."/>
            <person name="Zdobnov E."/>
            <person name="Zhang P."/>
            <person name="Zhang Y."/>
            <person name="Zimin A.V."/>
            <person name="Baldwin J."/>
            <person name="Abdouelleil A."/>
            <person name="Abdulkadir J."/>
            <person name="Abebe A."/>
            <person name="Abera B."/>
            <person name="Abreu J."/>
            <person name="Acer S.C."/>
            <person name="Aftuck L."/>
            <person name="Alexander A."/>
            <person name="An P."/>
            <person name="Anderson E."/>
            <person name="Anderson S."/>
            <person name="Arachi H."/>
            <person name="Azer M."/>
            <person name="Bachantsang P."/>
            <person name="Barry A."/>
            <person name="Bayul T."/>
            <person name="Berlin A."/>
            <person name="Bessette D."/>
            <person name="Bloom T."/>
            <person name="Blye J."/>
            <person name="Boguslavskiy L."/>
            <person name="Bonnet C."/>
            <person name="Boukhgalter B."/>
            <person name="Bourzgui I."/>
            <person name="Brown A."/>
            <person name="Cahill P."/>
            <person name="Channer S."/>
            <person name="Cheshatsang Y."/>
            <person name="Chuda L."/>
            <person name="Citroen M."/>
            <person name="Collymore A."/>
            <person name="Cooke P."/>
            <person name="Costello M."/>
            <person name="D'Aco K."/>
            <person name="Daza R."/>
            <person name="De Haan G."/>
            <person name="DeGray S."/>
            <person name="DeMaso C."/>
            <person name="Dhargay N."/>
            <person name="Dooley K."/>
            <person name="Dooley E."/>
            <person name="Doricent M."/>
            <person name="Dorje P."/>
            <person name="Dorjee K."/>
            <person name="Dupes A."/>
            <person name="Elong R."/>
            <person name="Falk J."/>
            <person name="Farina A."/>
            <person name="Faro S."/>
            <person name="Ferguson D."/>
            <person name="Fisher S."/>
            <person name="Foley C.D."/>
            <person name="Franke A."/>
            <person name="Friedrich D."/>
            <person name="Gadbois L."/>
            <person name="Gearin G."/>
            <person name="Gearin C.R."/>
            <person name="Giannoukos G."/>
            <person name="Goode T."/>
            <person name="Graham J."/>
            <person name="Grandbois E."/>
            <person name="Grewal S."/>
            <person name="Gyaltsen K."/>
            <person name="Hafez N."/>
            <person name="Hagos B."/>
            <person name="Hall J."/>
            <person name="Henson C."/>
            <person name="Hollinger A."/>
            <person name="Honan T."/>
            <person name="Huard M.D."/>
            <person name="Hughes L."/>
            <person name="Hurhula B."/>
            <person name="Husby M.E."/>
            <person name="Kamat A."/>
            <person name="Kanga B."/>
            <person name="Kashin S."/>
            <person name="Khazanovich D."/>
            <person name="Kisner P."/>
            <person name="Lance K."/>
            <person name="Lara M."/>
            <person name="Lee W."/>
            <person name="Lennon N."/>
            <person name="Letendre F."/>
            <person name="LeVine R."/>
            <person name="Lipovsky A."/>
            <person name="Liu X."/>
            <person name="Liu J."/>
            <person name="Liu S."/>
            <person name="Lokyitsang T."/>
            <person name="Lokyitsang Y."/>
            <person name="Lubonja R."/>
            <person name="Lui A."/>
            <person name="MacDonald P."/>
            <person name="Magnisalis V."/>
            <person name="Maru K."/>
            <person name="Matthews C."/>
            <person name="McCusker W."/>
            <person name="McDonough S."/>
            <person name="Mehta T."/>
            <person name="Meldrim J."/>
            <person name="Meneus L."/>
            <person name="Mihai O."/>
            <person name="Mihalev A."/>
            <person name="Mihova T."/>
            <person name="Mittelman R."/>
            <person name="Mlenga V."/>
            <person name="Montmayeur A."/>
            <person name="Mulrain L."/>
            <person name="Navidi A."/>
            <person name="Naylor J."/>
            <person name="Negash T."/>
            <person name="Nguyen T."/>
            <person name="Nguyen N."/>
            <person name="Nicol R."/>
            <person name="Norbu C."/>
            <person name="Norbu N."/>
            <person name="Novod N."/>
            <person name="O'Neill B."/>
            <person name="Osman S."/>
            <person name="Markiewicz E."/>
            <person name="Oyono O.L."/>
            <person name="Patti C."/>
            <person name="Phunkhang P."/>
            <person name="Pierre F."/>
            <person name="Priest M."/>
            <person name="Raghuraman S."/>
            <person name="Rege F."/>
            <person name="Reyes R."/>
            <person name="Rise C."/>
            <person name="Rogov P."/>
            <person name="Ross K."/>
            <person name="Ryan E."/>
            <person name="Settipalli S."/>
            <person name="Shea T."/>
            <person name="Sherpa N."/>
            <person name="Shi L."/>
            <person name="Shih D."/>
            <person name="Sparrow T."/>
            <person name="Spaulding J."/>
            <person name="Stalker J."/>
            <person name="Stange-Thomann N."/>
            <person name="Stavropoulos S."/>
            <person name="Stone C."/>
            <person name="Strader C."/>
            <person name="Tesfaye S."/>
            <person name="Thomson T."/>
            <person name="Thoulutsang Y."/>
            <person name="Thoulutsang D."/>
            <person name="Topham K."/>
            <person name="Topping I."/>
            <person name="Tsamla T."/>
            <person name="Vassiliev H."/>
            <person name="Vo A."/>
            <person name="Wangchuk T."/>
            <person name="Wangdi T."/>
            <person name="Weiand M."/>
            <person name="Wilkinson J."/>
            <person name="Wilson A."/>
            <person name="Yadav S."/>
            <person name="Young G."/>
            <person name="Yu Q."/>
            <person name="Zembek L."/>
            <person name="Zhong D."/>
            <person name="Zimmer A."/>
            <person name="Zwirko Z."/>
            <person name="Jaffe D.B."/>
            <person name="Alvarez P."/>
            <person name="Brockman W."/>
            <person name="Butler J."/>
            <person name="Chin C."/>
            <person name="Gnerre S."/>
            <person name="Grabherr M."/>
            <person name="Kleber M."/>
            <person name="Mauceli E."/>
            <person name="MacCallum I."/>
        </authorList>
    </citation>
    <scope>NUCLEOTIDE SEQUENCE [LARGE SCALE GENOMIC DNA]</scope>
    <source>
        <strain evidence="4">Tucson 15287-2541.00</strain>
    </source>
</reference>
<protein>
    <submittedName>
        <fullName evidence="3">GH24268</fullName>
    </submittedName>
</protein>
<evidence type="ECO:0000313" key="4">
    <source>
        <dbReference type="Proteomes" id="UP000001070"/>
    </source>
</evidence>
<keyword evidence="1" id="KW-1133">Transmembrane helix</keyword>
<organism evidence="4">
    <name type="scientific">Drosophila grimshawi</name>
    <name type="common">Hawaiian fruit fly</name>
    <name type="synonym">Idiomyia grimshawi</name>
    <dbReference type="NCBI Taxonomy" id="7222"/>
    <lineage>
        <taxon>Eukaryota</taxon>
        <taxon>Metazoa</taxon>
        <taxon>Ecdysozoa</taxon>
        <taxon>Arthropoda</taxon>
        <taxon>Hexapoda</taxon>
        <taxon>Insecta</taxon>
        <taxon>Pterygota</taxon>
        <taxon>Neoptera</taxon>
        <taxon>Endopterygota</taxon>
        <taxon>Diptera</taxon>
        <taxon>Brachycera</taxon>
        <taxon>Muscomorpha</taxon>
        <taxon>Ephydroidea</taxon>
        <taxon>Drosophilidae</taxon>
        <taxon>Drosophila</taxon>
        <taxon>Hawaiian Drosophila</taxon>
    </lineage>
</organism>
<accession>B4JMU3</accession>
<dbReference type="OMA" id="TNYSCHP"/>
<dbReference type="AlphaFoldDB" id="B4JMU3"/>
<name>B4JMU3_DROGR</name>
<dbReference type="EMBL" id="CH916371">
    <property type="protein sequence ID" value="EDV92036.1"/>
    <property type="molecule type" value="Genomic_DNA"/>
</dbReference>
<feature type="domain" description="DUF4781" evidence="2">
    <location>
        <begin position="114"/>
        <end position="417"/>
    </location>
</feature>
<dbReference type="eggNOG" id="ENOG502S29Y">
    <property type="taxonomic scope" value="Eukaryota"/>
</dbReference>
<dbReference type="Pfam" id="PF16013">
    <property type="entry name" value="DUF4781"/>
    <property type="match status" value="1"/>
</dbReference>
<feature type="transmembrane region" description="Helical" evidence="1">
    <location>
        <begin position="210"/>
        <end position="228"/>
    </location>
</feature>
<dbReference type="OrthoDB" id="6512497at2759"/>
<keyword evidence="1" id="KW-0812">Transmembrane</keyword>
<dbReference type="STRING" id="7222.B4JMU3"/>
<dbReference type="InterPro" id="IPR031962">
    <property type="entry name" value="DUF4781"/>
</dbReference>
<keyword evidence="1" id="KW-0472">Membrane</keyword>
<sequence length="604" mass="66351">MKRSAYEVQRDFALSSGFHSEIIWDSLAPEQPDVLRQKIANLICQMEDEDEDVATTGRTRSNKLLAKQRQHLFENVWKQRTYTNRTLLSAIIYVLVTPETDATLALQSTNYSCHPVIRTRKCVRADGGGNESSSDGCCMIFIDEHGRVYANWQRYVRNNALPRGTMIAPHNGVYTFTKLTDQEREQVQLMVLSTPASWLKQKMLQVSDKLVTVGGIVATVPVAATLALPVAAPILIAATVVGVSTAAYSTVRSASRLIDRRWHGQTVSLADNEARSSWLGVAGGVAGLGATSANTALSVLRAGRAGRTAQLAVHGCNVSSMVIAGTGVVSGVYDLYLKISDEQSLSGYDAMQMASSLLIFTHSVNNLRLAVKATNGHSLRRVVRHQTRKVFSRISEESAKLHSSDTSRKLDIVRLINDIPYKEVLLNLHKIHSHLAAGATVALVLDAVGAAGVQLPTFVRLAAGGGLSLDLPALASQLGCKFVGQIGSLTSFMDVLDGMSRYFSEQAMQLLLQLTRTFVEQSVDGIDRTLNTFVSTELVLYRMLMHCINNYENCAVDFLEQHRHDILAVIGKYFKSLQPQPEPEQKCIRRKCPACHGVFYMSRL</sequence>
<dbReference type="PhylomeDB" id="B4JMU3"/>
<dbReference type="Proteomes" id="UP000001070">
    <property type="component" value="Unassembled WGS sequence"/>
</dbReference>
<dbReference type="PANTHER" id="PTHR21115">
    <property type="entry name" value="GH06117P-RELATED"/>
    <property type="match status" value="1"/>
</dbReference>
<dbReference type="PANTHER" id="PTHR21115:SF0">
    <property type="entry name" value="GH06117P-RELATED"/>
    <property type="match status" value="1"/>
</dbReference>
<dbReference type="InParanoid" id="B4JMU3"/>
<evidence type="ECO:0000256" key="1">
    <source>
        <dbReference type="SAM" id="Phobius"/>
    </source>
</evidence>
<evidence type="ECO:0000313" key="3">
    <source>
        <dbReference type="EMBL" id="EDV92036.1"/>
    </source>
</evidence>
<evidence type="ECO:0000259" key="2">
    <source>
        <dbReference type="Pfam" id="PF16013"/>
    </source>
</evidence>
<gene>
    <name evidence="3" type="primary">Dgri\GH24268</name>
    <name evidence="3" type="ORF">Dgri_GH24268</name>
</gene>